<proteinExistence type="predicted"/>
<sequence>MKNERRTIVMAHVDLKAGRIEFLVKKQLILPGKGQRPEFMSFSSEECRTIGMDSIEYCLNCYDDDVVYIWPTYFAHIASIRQPEETLKQILINELSCRVEIELTRTLENLCICDLREQLIGKNRNIFEQVEEPENHEVDFFKGVRYESVYLFMLPQEAKMQLCRFEPPHLPVNRNMVQLRFDRSLPKVRSVVPDNRTSPEVHFISSVSLHGQPLISYLFDEILADNGKRQTKYQDQYQWLRQIYHTIRTNCQ</sequence>
<comment type="caution">
    <text evidence="1">The sequence shown here is derived from an EMBL/GenBank/DDBJ whole genome shotgun (WGS) entry which is preliminary data.</text>
</comment>
<gene>
    <name evidence="1" type="ORF">C8D82_11510</name>
</gene>
<dbReference type="GeneID" id="78295469"/>
<keyword evidence="2" id="KW-1185">Reference proteome</keyword>
<reference evidence="1 2" key="1">
    <citation type="submission" date="2018-04" db="EMBL/GenBank/DDBJ databases">
        <title>Genomic Encyclopedia of Type Strains, Phase IV (KMG-IV): sequencing the most valuable type-strain genomes for metagenomic binning, comparative biology and taxonomic classification.</title>
        <authorList>
            <person name="Goeker M."/>
        </authorList>
    </citation>
    <scope>NUCLEOTIDE SEQUENCE [LARGE SCALE GENOMIC DNA]</scope>
    <source>
        <strain evidence="1 2">DSM 14823</strain>
    </source>
</reference>
<organism evidence="1 2">
    <name type="scientific">Victivallis vadensis</name>
    <dbReference type="NCBI Taxonomy" id="172901"/>
    <lineage>
        <taxon>Bacteria</taxon>
        <taxon>Pseudomonadati</taxon>
        <taxon>Lentisphaerota</taxon>
        <taxon>Lentisphaeria</taxon>
        <taxon>Victivallales</taxon>
        <taxon>Victivallaceae</taxon>
        <taxon>Victivallis</taxon>
    </lineage>
</organism>
<accession>A0A2U1AX13</accession>
<name>A0A2U1AX13_9BACT</name>
<dbReference type="AlphaFoldDB" id="A0A2U1AX13"/>
<protein>
    <submittedName>
        <fullName evidence="1">Uncharacterized protein</fullName>
    </submittedName>
</protein>
<dbReference type="EMBL" id="QEKH01000015">
    <property type="protein sequence ID" value="PVY40959.1"/>
    <property type="molecule type" value="Genomic_DNA"/>
</dbReference>
<evidence type="ECO:0000313" key="2">
    <source>
        <dbReference type="Proteomes" id="UP000245959"/>
    </source>
</evidence>
<dbReference type="Proteomes" id="UP000245959">
    <property type="component" value="Unassembled WGS sequence"/>
</dbReference>
<dbReference type="RefSeq" id="WP_116884167.1">
    <property type="nucleotide sequence ID" value="NZ_CABMMC010000002.1"/>
</dbReference>
<evidence type="ECO:0000313" key="1">
    <source>
        <dbReference type="EMBL" id="PVY40959.1"/>
    </source>
</evidence>